<dbReference type="Pfam" id="PF09807">
    <property type="entry name" value="ELP6"/>
    <property type="match status" value="1"/>
</dbReference>
<evidence type="ECO:0000256" key="1">
    <source>
        <dbReference type="ARBA" id="ARBA00005043"/>
    </source>
</evidence>
<evidence type="ECO:0000313" key="5">
    <source>
        <dbReference type="Proteomes" id="UP000410492"/>
    </source>
</evidence>
<dbReference type="CDD" id="cd19495">
    <property type="entry name" value="Elp6"/>
    <property type="match status" value="1"/>
</dbReference>
<dbReference type="AlphaFoldDB" id="A0A653BLP1"/>
<dbReference type="GO" id="GO:0002098">
    <property type="term" value="P:tRNA wobble uridine modification"/>
    <property type="evidence" value="ECO:0007669"/>
    <property type="project" value="InterPro"/>
</dbReference>
<protein>
    <recommendedName>
        <fullName evidence="3">Elongator complex protein 6</fullName>
    </recommendedName>
</protein>
<dbReference type="InterPro" id="IPR018627">
    <property type="entry name" value="ELP6"/>
</dbReference>
<evidence type="ECO:0000256" key="2">
    <source>
        <dbReference type="ARBA" id="ARBA00008837"/>
    </source>
</evidence>
<dbReference type="Gene3D" id="3.40.50.300">
    <property type="entry name" value="P-loop containing nucleotide triphosphate hydrolases"/>
    <property type="match status" value="1"/>
</dbReference>
<organism evidence="4 5">
    <name type="scientific">Callosobruchus maculatus</name>
    <name type="common">Southern cowpea weevil</name>
    <name type="synonym">Pulse bruchid</name>
    <dbReference type="NCBI Taxonomy" id="64391"/>
    <lineage>
        <taxon>Eukaryota</taxon>
        <taxon>Metazoa</taxon>
        <taxon>Ecdysozoa</taxon>
        <taxon>Arthropoda</taxon>
        <taxon>Hexapoda</taxon>
        <taxon>Insecta</taxon>
        <taxon>Pterygota</taxon>
        <taxon>Neoptera</taxon>
        <taxon>Endopterygota</taxon>
        <taxon>Coleoptera</taxon>
        <taxon>Polyphaga</taxon>
        <taxon>Cucujiformia</taxon>
        <taxon>Chrysomeloidea</taxon>
        <taxon>Chrysomelidae</taxon>
        <taxon>Bruchinae</taxon>
        <taxon>Bruchini</taxon>
        <taxon>Callosobruchus</taxon>
    </lineage>
</organism>
<dbReference type="GO" id="GO:0033588">
    <property type="term" value="C:elongator holoenzyme complex"/>
    <property type="evidence" value="ECO:0007669"/>
    <property type="project" value="InterPro"/>
</dbReference>
<dbReference type="PANTHER" id="PTHR16184:SF6">
    <property type="entry name" value="ELONGATOR COMPLEX PROTEIN 6"/>
    <property type="match status" value="1"/>
</dbReference>
<proteinExistence type="inferred from homology"/>
<dbReference type="UniPathway" id="UPA00988"/>
<dbReference type="InterPro" id="IPR027417">
    <property type="entry name" value="P-loop_NTPase"/>
</dbReference>
<dbReference type="OrthoDB" id="9995306at2759"/>
<evidence type="ECO:0000256" key="3">
    <source>
        <dbReference type="ARBA" id="ARBA00020263"/>
    </source>
</evidence>
<dbReference type="PANTHER" id="PTHR16184">
    <property type="entry name" value="ELONGATOR COMPLEX PROTEIN 6"/>
    <property type="match status" value="1"/>
</dbReference>
<name>A0A653BLP1_CALMS</name>
<comment type="pathway">
    <text evidence="1">tRNA modification; 5-methoxycarbonylmethyl-2-thiouridine-tRNA biosynthesis.</text>
</comment>
<keyword evidence="5" id="KW-1185">Reference proteome</keyword>
<sequence length="251" mass="28615">MFSLADPRYSNPVLSELQIKPEDKIIAIRENPNADGNFILTHLIKQFLYEKNKLCLVSFHSNLDHYQAVGKKLGYDLLTAKKNNEVKTIDPMNDIVDDVEECSGYLREDKESLVKCLYLDIKKHLETLLDQGDHRAYLIIDDLSHLVDLGVDVCQVINFTTYCLNLTENDRVSVVLSNHVGNKIDEIVSTNLQYVADVHIEVSALKTGASLDVTGSFSVERGSRKRMFQYKAYDRGIKTFHPGESIYHLYK</sequence>
<dbReference type="Proteomes" id="UP000410492">
    <property type="component" value="Unassembled WGS sequence"/>
</dbReference>
<gene>
    <name evidence="4" type="ORF">CALMAC_LOCUS2109</name>
</gene>
<reference evidence="4 5" key="1">
    <citation type="submission" date="2019-01" db="EMBL/GenBank/DDBJ databases">
        <authorList>
            <person name="Sayadi A."/>
        </authorList>
    </citation>
    <scope>NUCLEOTIDE SEQUENCE [LARGE SCALE GENOMIC DNA]</scope>
</reference>
<evidence type="ECO:0000313" key="4">
    <source>
        <dbReference type="EMBL" id="VEN36517.1"/>
    </source>
</evidence>
<dbReference type="EMBL" id="CAACVG010002478">
    <property type="protein sequence ID" value="VEN36517.1"/>
    <property type="molecule type" value="Genomic_DNA"/>
</dbReference>
<accession>A0A653BLP1</accession>
<comment type="similarity">
    <text evidence="2">Belongs to the ELP6 family.</text>
</comment>